<gene>
    <name evidence="1" type="ORF">J2W91_003014</name>
</gene>
<name>A0AAP5H5X9_PAEAM</name>
<dbReference type="EMBL" id="JAVDTR010000008">
    <property type="protein sequence ID" value="MDR6724546.1"/>
    <property type="molecule type" value="Genomic_DNA"/>
</dbReference>
<dbReference type="Proteomes" id="UP001254832">
    <property type="component" value="Unassembled WGS sequence"/>
</dbReference>
<proteinExistence type="predicted"/>
<evidence type="ECO:0000313" key="1">
    <source>
        <dbReference type="EMBL" id="MDR6724546.1"/>
    </source>
</evidence>
<dbReference type="AlphaFoldDB" id="A0AAP5H5X9"/>
<accession>A0AAP5H5X9</accession>
<protein>
    <submittedName>
        <fullName evidence="1">Uncharacterized protein</fullName>
    </submittedName>
</protein>
<reference evidence="1" key="1">
    <citation type="submission" date="2023-07" db="EMBL/GenBank/DDBJ databases">
        <title>Sorghum-associated microbial communities from plants grown in Nebraska, USA.</title>
        <authorList>
            <person name="Schachtman D."/>
        </authorList>
    </citation>
    <scope>NUCLEOTIDE SEQUENCE</scope>
    <source>
        <strain evidence="1">BE80</strain>
    </source>
</reference>
<evidence type="ECO:0000313" key="2">
    <source>
        <dbReference type="Proteomes" id="UP001254832"/>
    </source>
</evidence>
<organism evidence="1 2">
    <name type="scientific">Paenibacillus amylolyticus</name>
    <dbReference type="NCBI Taxonomy" id="1451"/>
    <lineage>
        <taxon>Bacteria</taxon>
        <taxon>Bacillati</taxon>
        <taxon>Bacillota</taxon>
        <taxon>Bacilli</taxon>
        <taxon>Bacillales</taxon>
        <taxon>Paenibacillaceae</taxon>
        <taxon>Paenibacillus</taxon>
    </lineage>
</organism>
<comment type="caution">
    <text evidence="1">The sequence shown here is derived from an EMBL/GenBank/DDBJ whole genome shotgun (WGS) entry which is preliminary data.</text>
</comment>
<sequence length="38" mass="4273">MKTIGVGFLYAWLYAKPVKDMAMLCIEISNNPIANNEL</sequence>